<sequence length="169" mass="18622">MSTQKYDSSAENGLSSENVIYPFSGLVEISKGKNQLTLKYIEKDKHAYQFVNIPIEKLTVETDSLVSLFQTTIDENIGEASFKKELMRDTQAIMDTVGVMGGVEPRQAMYGEVGNYFNGSRGAGYAAEYGNNTVDRLSGKKVVNAAQQLDENNRQVKHGADRIVDGVNI</sequence>
<dbReference type="Proteomes" id="UP000176244">
    <property type="component" value="Unassembled WGS sequence"/>
</dbReference>
<evidence type="ECO:0000313" key="1">
    <source>
        <dbReference type="EMBL" id="OFV71641.1"/>
    </source>
</evidence>
<proteinExistence type="predicted"/>
<comment type="caution">
    <text evidence="1">The sequence shown here is derived from an EMBL/GenBank/DDBJ whole genome shotgun (WGS) entry which is preliminary data.</text>
</comment>
<protein>
    <submittedName>
        <fullName evidence="1">Uncharacterized protein</fullName>
    </submittedName>
</protein>
<gene>
    <name evidence="1" type="ORF">ACWI_09460</name>
</gene>
<dbReference type="RefSeq" id="WP_070370287.1">
    <property type="nucleotide sequence ID" value="NZ_JAYFRG010000025.1"/>
</dbReference>
<dbReference type="EMBL" id="LKEU01000018">
    <property type="protein sequence ID" value="OFV71641.1"/>
    <property type="molecule type" value="Genomic_DNA"/>
</dbReference>
<reference evidence="1 2" key="1">
    <citation type="submission" date="2015-09" db="EMBL/GenBank/DDBJ databases">
        <title>Genome sequence of Acetobacterium wieringae DSM 1911.</title>
        <authorList>
            <person name="Poehlein A."/>
            <person name="Bengelsdorf F.R."/>
            <person name="Schiel-Bengelsdorf B."/>
            <person name="Duerre P."/>
            <person name="Daniel R."/>
        </authorList>
    </citation>
    <scope>NUCLEOTIDE SEQUENCE [LARGE SCALE GENOMIC DNA]</scope>
    <source>
        <strain evidence="1 2">DSM 1911</strain>
    </source>
</reference>
<organism evidence="1 2">
    <name type="scientific">Acetobacterium wieringae</name>
    <dbReference type="NCBI Taxonomy" id="52694"/>
    <lineage>
        <taxon>Bacteria</taxon>
        <taxon>Bacillati</taxon>
        <taxon>Bacillota</taxon>
        <taxon>Clostridia</taxon>
        <taxon>Eubacteriales</taxon>
        <taxon>Eubacteriaceae</taxon>
        <taxon>Acetobacterium</taxon>
    </lineage>
</organism>
<name>A0A1F2PLN9_9FIRM</name>
<dbReference type="STRING" id="52694.ACWI_09460"/>
<evidence type="ECO:0000313" key="2">
    <source>
        <dbReference type="Proteomes" id="UP000176244"/>
    </source>
</evidence>
<dbReference type="AlphaFoldDB" id="A0A1F2PLN9"/>
<dbReference type="OrthoDB" id="3196385at2"/>
<accession>A0A1F2PLN9</accession>